<dbReference type="AlphaFoldDB" id="A0A084WQF6"/>
<dbReference type="EMBL" id="ATLV01025601">
    <property type="status" value="NOT_ANNOTATED_CDS"/>
    <property type="molecule type" value="Genomic_DNA"/>
</dbReference>
<reference evidence="11 13" key="1">
    <citation type="journal article" date="2014" name="BMC Genomics">
        <title>Genome sequence of Anopheles sinensis provides insight into genetics basis of mosquito competence for malaria parasites.</title>
        <authorList>
            <person name="Zhou D."/>
            <person name="Zhang D."/>
            <person name="Ding G."/>
            <person name="Shi L."/>
            <person name="Hou Q."/>
            <person name="Ye Y."/>
            <person name="Xu Y."/>
            <person name="Zhou H."/>
            <person name="Xiong C."/>
            <person name="Li S."/>
            <person name="Yu J."/>
            <person name="Hong S."/>
            <person name="Yu X."/>
            <person name="Zou P."/>
            <person name="Chen C."/>
            <person name="Chang X."/>
            <person name="Wang W."/>
            <person name="Lv Y."/>
            <person name="Sun Y."/>
            <person name="Ma L."/>
            <person name="Shen B."/>
            <person name="Zhu C."/>
        </authorList>
    </citation>
    <scope>NUCLEOTIDE SEQUENCE [LARGE SCALE GENOMIC DNA]</scope>
</reference>
<evidence type="ECO:0000256" key="3">
    <source>
        <dbReference type="ARBA" id="ARBA00008715"/>
    </source>
</evidence>
<feature type="transmembrane region" description="Helical" evidence="10">
    <location>
        <begin position="169"/>
        <end position="186"/>
    </location>
</feature>
<dbReference type="PANTHER" id="PTHR12413">
    <property type="entry name" value="DOLICHYL GLYCOSYLTRANSFERASE"/>
    <property type="match status" value="1"/>
</dbReference>
<evidence type="ECO:0000256" key="1">
    <source>
        <dbReference type="ARBA" id="ARBA00004477"/>
    </source>
</evidence>
<comment type="caution">
    <text evidence="10">Lacks conserved residue(s) required for the propagation of feature annotation.</text>
</comment>
<keyword evidence="7 10" id="KW-0256">Endoplasmic reticulum</keyword>
<comment type="subcellular location">
    <subcellularLocation>
        <location evidence="1 10">Endoplasmic reticulum membrane</location>
        <topology evidence="1 10">Multi-pass membrane protein</topology>
    </subcellularLocation>
</comment>
<dbReference type="GO" id="GO:0005789">
    <property type="term" value="C:endoplasmic reticulum membrane"/>
    <property type="evidence" value="ECO:0007669"/>
    <property type="project" value="UniProtKB-SubCell"/>
</dbReference>
<comment type="pathway">
    <text evidence="2 10">Protein modification; protein glycosylation.</text>
</comment>
<dbReference type="EC" id="2.4.1.-" evidence="10"/>
<dbReference type="EnsemblMetazoa" id="ASIC020709-RA">
    <property type="protein sequence ID" value="ASIC020709-PA"/>
    <property type="gene ID" value="ASIC020709"/>
</dbReference>
<dbReference type="UniPathway" id="UPA00378"/>
<keyword evidence="8 10" id="KW-1133">Transmembrane helix</keyword>
<feature type="transmembrane region" description="Helical" evidence="10">
    <location>
        <begin position="54"/>
        <end position="76"/>
    </location>
</feature>
<name>A0A084WQF6_ANOSI</name>
<evidence type="ECO:0000256" key="2">
    <source>
        <dbReference type="ARBA" id="ARBA00004922"/>
    </source>
</evidence>
<comment type="similarity">
    <text evidence="3 10">Belongs to the ALG6/ALG8 glucosyltransferase family.</text>
</comment>
<dbReference type="InterPro" id="IPR004856">
    <property type="entry name" value="Glyco_trans_ALG6/ALG8"/>
</dbReference>
<evidence type="ECO:0000256" key="6">
    <source>
        <dbReference type="ARBA" id="ARBA00022692"/>
    </source>
</evidence>
<protein>
    <recommendedName>
        <fullName evidence="10">Alpha-1,3-glucosyltransferase</fullName>
        <ecNumber evidence="10">2.4.1.-</ecNumber>
    </recommendedName>
</protein>
<feature type="transmembrane region" description="Helical" evidence="10">
    <location>
        <begin position="91"/>
        <end position="111"/>
    </location>
</feature>
<dbReference type="GO" id="GO:0042281">
    <property type="term" value="F:dolichyl pyrophosphate Man9GlcNAc2 alpha-1,3-glucosyltransferase activity"/>
    <property type="evidence" value="ECO:0007669"/>
    <property type="project" value="TreeGrafter"/>
</dbReference>
<dbReference type="EMBL" id="KE525396">
    <property type="protein sequence ID" value="KFB52450.1"/>
    <property type="molecule type" value="Genomic_DNA"/>
</dbReference>
<evidence type="ECO:0000256" key="5">
    <source>
        <dbReference type="ARBA" id="ARBA00022679"/>
    </source>
</evidence>
<evidence type="ECO:0000256" key="4">
    <source>
        <dbReference type="ARBA" id="ARBA00022676"/>
    </source>
</evidence>
<dbReference type="VEuPathDB" id="VectorBase:ASIS014705"/>
<accession>A0A084WQF6</accession>
<evidence type="ECO:0000313" key="11">
    <source>
        <dbReference type="EMBL" id="KFB52450.1"/>
    </source>
</evidence>
<sequence>MAVICLLCTALAVLPSGLYLLFQKTPNMRSFLYSLAVTALGFFLFSFQVHEKSILLAALPVVLLLPLEPLASYWFLQVSTFSMLPLLHKDGLIGAYLGLTSIGLTLPRLTAAFESTSVPRSTYDVLHVGYLLRGSVDRTQSSVLTILFDASLAGQGALLLAFLYLPAPAHLPFLYPLAISAYSFVFRRA</sequence>
<evidence type="ECO:0000256" key="9">
    <source>
        <dbReference type="ARBA" id="ARBA00023136"/>
    </source>
</evidence>
<dbReference type="VEuPathDB" id="VectorBase:ASIC020709"/>
<dbReference type="PANTHER" id="PTHR12413:SF1">
    <property type="entry name" value="DOLICHYL PYROPHOSPHATE MAN9GLCNAC2 ALPHA-1,3-GLUCOSYLTRANSFERASE"/>
    <property type="match status" value="1"/>
</dbReference>
<feature type="transmembrane region" description="Helical" evidence="10">
    <location>
        <begin position="143"/>
        <end position="163"/>
    </location>
</feature>
<evidence type="ECO:0000256" key="7">
    <source>
        <dbReference type="ARBA" id="ARBA00022824"/>
    </source>
</evidence>
<evidence type="ECO:0000313" key="13">
    <source>
        <dbReference type="Proteomes" id="UP000030765"/>
    </source>
</evidence>
<evidence type="ECO:0000256" key="8">
    <source>
        <dbReference type="ARBA" id="ARBA00022989"/>
    </source>
</evidence>
<dbReference type="Pfam" id="PF03155">
    <property type="entry name" value="Alg6_Alg8"/>
    <property type="match status" value="1"/>
</dbReference>
<reference evidence="12" key="2">
    <citation type="submission" date="2020-05" db="UniProtKB">
        <authorList>
            <consortium name="EnsemblMetazoa"/>
        </authorList>
    </citation>
    <scope>IDENTIFICATION</scope>
</reference>
<gene>
    <name evidence="11" type="ORF">ZHAS_00020709</name>
</gene>
<keyword evidence="9 10" id="KW-0472">Membrane</keyword>
<organism evidence="11">
    <name type="scientific">Anopheles sinensis</name>
    <name type="common">Mosquito</name>
    <dbReference type="NCBI Taxonomy" id="74873"/>
    <lineage>
        <taxon>Eukaryota</taxon>
        <taxon>Metazoa</taxon>
        <taxon>Ecdysozoa</taxon>
        <taxon>Arthropoda</taxon>
        <taxon>Hexapoda</taxon>
        <taxon>Insecta</taxon>
        <taxon>Pterygota</taxon>
        <taxon>Neoptera</taxon>
        <taxon>Endopterygota</taxon>
        <taxon>Diptera</taxon>
        <taxon>Nematocera</taxon>
        <taxon>Culicoidea</taxon>
        <taxon>Culicidae</taxon>
        <taxon>Anophelinae</taxon>
        <taxon>Anopheles</taxon>
    </lineage>
</organism>
<evidence type="ECO:0000313" key="12">
    <source>
        <dbReference type="EnsemblMetazoa" id="ASIC020709-PA"/>
    </source>
</evidence>
<dbReference type="Proteomes" id="UP000030765">
    <property type="component" value="Unassembled WGS sequence"/>
</dbReference>
<evidence type="ECO:0000256" key="10">
    <source>
        <dbReference type="RuleBase" id="RU363110"/>
    </source>
</evidence>
<keyword evidence="6 10" id="KW-0812">Transmembrane</keyword>
<keyword evidence="4 10" id="KW-0328">Glycosyltransferase</keyword>
<dbReference type="OrthoDB" id="4983at2759"/>
<dbReference type="STRING" id="74873.A0A084WQF6"/>
<keyword evidence="5 10" id="KW-0808">Transferase</keyword>
<feature type="transmembrane region" description="Helical" evidence="10">
    <location>
        <begin position="30"/>
        <end position="47"/>
    </location>
</feature>
<keyword evidence="13" id="KW-1185">Reference proteome</keyword>
<proteinExistence type="inferred from homology"/>